<comment type="caution">
    <text evidence="4">The sequence shown here is derived from an EMBL/GenBank/DDBJ whole genome shotgun (WGS) entry which is preliminary data.</text>
</comment>
<feature type="transmembrane region" description="Helical" evidence="3">
    <location>
        <begin position="39"/>
        <end position="62"/>
    </location>
</feature>
<dbReference type="AlphaFoldDB" id="A0A5D4TSK7"/>
<dbReference type="GO" id="GO:0009986">
    <property type="term" value="C:cell surface"/>
    <property type="evidence" value="ECO:0007669"/>
    <property type="project" value="UniProtKB-SubCell"/>
</dbReference>
<dbReference type="Proteomes" id="UP000324269">
    <property type="component" value="Unassembled WGS sequence"/>
</dbReference>
<gene>
    <name evidence="4" type="ORF">FZC85_08360</name>
</gene>
<dbReference type="Gene3D" id="3.30.700.10">
    <property type="entry name" value="Glycoprotein, Type 4 Pilin"/>
    <property type="match status" value="1"/>
</dbReference>
<organism evidence="4 5">
    <name type="scientific">Rossellomorea aquimaris</name>
    <dbReference type="NCBI Taxonomy" id="189382"/>
    <lineage>
        <taxon>Bacteria</taxon>
        <taxon>Bacillati</taxon>
        <taxon>Bacillota</taxon>
        <taxon>Bacilli</taxon>
        <taxon>Bacillales</taxon>
        <taxon>Bacillaceae</taxon>
        <taxon>Rossellomorea</taxon>
    </lineage>
</organism>
<protein>
    <submittedName>
        <fullName evidence="4">Prepilin-type N-terminal cleavage/methylation domain-containing protein</fullName>
    </submittedName>
</protein>
<keyword evidence="3" id="KW-0472">Membrane</keyword>
<dbReference type="InterPro" id="IPR012902">
    <property type="entry name" value="N_methyl_site"/>
</dbReference>
<evidence type="ECO:0000256" key="1">
    <source>
        <dbReference type="ARBA" id="ARBA00004241"/>
    </source>
</evidence>
<proteinExistence type="predicted"/>
<dbReference type="Pfam" id="PF07963">
    <property type="entry name" value="N_methyl"/>
    <property type="match status" value="1"/>
</dbReference>
<evidence type="ECO:0000313" key="4">
    <source>
        <dbReference type="EMBL" id="TYS86990.1"/>
    </source>
</evidence>
<accession>A0A5D4TSK7</accession>
<dbReference type="EMBL" id="VTEZ01000002">
    <property type="protein sequence ID" value="TYS86990.1"/>
    <property type="molecule type" value="Genomic_DNA"/>
</dbReference>
<sequence length="176" mass="19552">MHLLRQTKRILFSSSLNKSQKNKIPIKGLMLMRENEKGYTLVELLAVIVILGIIAVIATLAINNLIEKSKKQAFVANALTMKSSAQYYAKDAMLQEKVTGKITYKELIDAQLIEPILDPHSKTVMAPDESSYVLADGESVISICLLGEEYNLCTNEDGDKEEISFSTLSVQSLQKN</sequence>
<dbReference type="InterPro" id="IPR045584">
    <property type="entry name" value="Pilin-like"/>
</dbReference>
<evidence type="ECO:0000256" key="3">
    <source>
        <dbReference type="SAM" id="Phobius"/>
    </source>
</evidence>
<keyword evidence="3" id="KW-1133">Transmembrane helix</keyword>
<dbReference type="OrthoDB" id="2965620at2"/>
<keyword evidence="3" id="KW-0812">Transmembrane</keyword>
<dbReference type="NCBIfam" id="TIGR02532">
    <property type="entry name" value="IV_pilin_GFxxxE"/>
    <property type="match status" value="1"/>
</dbReference>
<dbReference type="SUPFAM" id="SSF54523">
    <property type="entry name" value="Pili subunits"/>
    <property type="match status" value="1"/>
</dbReference>
<name>A0A5D4TSK7_9BACI</name>
<comment type="subcellular location">
    <subcellularLocation>
        <location evidence="1">Cell surface</location>
    </subcellularLocation>
</comment>
<dbReference type="GO" id="GO:0030420">
    <property type="term" value="P:establishment of competence for transformation"/>
    <property type="evidence" value="ECO:0007669"/>
    <property type="project" value="UniProtKB-KW"/>
</dbReference>
<evidence type="ECO:0000313" key="5">
    <source>
        <dbReference type="Proteomes" id="UP000324269"/>
    </source>
</evidence>
<reference evidence="4 5" key="1">
    <citation type="submission" date="2019-08" db="EMBL/GenBank/DDBJ databases">
        <title>Bacillus genomes from the desert of Cuatro Cienegas, Coahuila.</title>
        <authorList>
            <person name="Olmedo-Alvarez G."/>
        </authorList>
    </citation>
    <scope>NUCLEOTIDE SEQUENCE [LARGE SCALE GENOMIC DNA]</scope>
    <source>
        <strain evidence="4 5">CH87b_3T</strain>
    </source>
</reference>
<evidence type="ECO:0000256" key="2">
    <source>
        <dbReference type="ARBA" id="ARBA00023287"/>
    </source>
</evidence>
<keyword evidence="2" id="KW-0178">Competence</keyword>
<dbReference type="PROSITE" id="PS00409">
    <property type="entry name" value="PROKAR_NTER_METHYL"/>
    <property type="match status" value="1"/>
</dbReference>